<dbReference type="Proteomes" id="UP000295633">
    <property type="component" value="Unassembled WGS sequence"/>
</dbReference>
<dbReference type="EMBL" id="SMZX01000002">
    <property type="protein sequence ID" value="TDL44065.1"/>
    <property type="molecule type" value="Genomic_DNA"/>
</dbReference>
<dbReference type="InterPro" id="IPR002104">
    <property type="entry name" value="Integrase_catalytic"/>
</dbReference>
<gene>
    <name evidence="4" type="ORF">E2R54_12935</name>
</gene>
<dbReference type="GO" id="GO:0003677">
    <property type="term" value="F:DNA binding"/>
    <property type="evidence" value="ECO:0007669"/>
    <property type="project" value="InterPro"/>
</dbReference>
<dbReference type="InterPro" id="IPR011010">
    <property type="entry name" value="DNA_brk_join_enz"/>
</dbReference>
<evidence type="ECO:0000313" key="5">
    <source>
        <dbReference type="Proteomes" id="UP000295633"/>
    </source>
</evidence>
<accession>A0A4R5YGW2</accession>
<dbReference type="AlphaFoldDB" id="A0A4R5YGW2"/>
<protein>
    <recommendedName>
        <fullName evidence="3">Tyr recombinase domain-containing protein</fullName>
    </recommendedName>
</protein>
<proteinExistence type="predicted"/>
<evidence type="ECO:0000256" key="1">
    <source>
        <dbReference type="ARBA" id="ARBA00023172"/>
    </source>
</evidence>
<comment type="caution">
    <text evidence="4">The sequence shown here is derived from an EMBL/GenBank/DDBJ whole genome shotgun (WGS) entry which is preliminary data.</text>
</comment>
<reference evidence="4 5" key="1">
    <citation type="submission" date="2019-03" db="EMBL/GenBank/DDBJ databases">
        <title>Genome Sequencing and Assembly of Various Microbes Isolated from Partially Reclaimed Soil and Acid Mine Drainage (AMD) Site.</title>
        <authorList>
            <person name="Steinbock B."/>
            <person name="Bechtold R."/>
            <person name="Sevigny J.L."/>
            <person name="Thomas D."/>
            <person name="Cuthill L.R."/>
            <person name="Aveiro Johannsen E.J."/>
            <person name="Thomas K."/>
            <person name="Ghosh A."/>
        </authorList>
    </citation>
    <scope>NUCLEOTIDE SEQUENCE [LARGE SCALE GENOMIC DNA]</scope>
    <source>
        <strain evidence="4 5">F-B2</strain>
    </source>
</reference>
<dbReference type="Pfam" id="PF00589">
    <property type="entry name" value="Phage_integrase"/>
    <property type="match status" value="1"/>
</dbReference>
<dbReference type="GO" id="GO:0006310">
    <property type="term" value="P:DNA recombination"/>
    <property type="evidence" value="ECO:0007669"/>
    <property type="project" value="UniProtKB-KW"/>
</dbReference>
<dbReference type="InterPro" id="IPR013762">
    <property type="entry name" value="Integrase-like_cat_sf"/>
</dbReference>
<keyword evidence="1" id="KW-0233">DNA recombination</keyword>
<dbReference type="SUPFAM" id="SSF56349">
    <property type="entry name" value="DNA breaking-rejoining enzymes"/>
    <property type="match status" value="1"/>
</dbReference>
<dbReference type="GO" id="GO:0015074">
    <property type="term" value="P:DNA integration"/>
    <property type="evidence" value="ECO:0007669"/>
    <property type="project" value="InterPro"/>
</dbReference>
<feature type="region of interest" description="Disordered" evidence="2">
    <location>
        <begin position="1"/>
        <end position="20"/>
    </location>
</feature>
<name>A0A4R5YGW2_9MICO</name>
<evidence type="ECO:0000313" key="4">
    <source>
        <dbReference type="EMBL" id="TDL44065.1"/>
    </source>
</evidence>
<evidence type="ECO:0000259" key="3">
    <source>
        <dbReference type="Pfam" id="PF00589"/>
    </source>
</evidence>
<organism evidence="4 5">
    <name type="scientific">Microbacterium oleivorans</name>
    <dbReference type="NCBI Taxonomy" id="273677"/>
    <lineage>
        <taxon>Bacteria</taxon>
        <taxon>Bacillati</taxon>
        <taxon>Actinomycetota</taxon>
        <taxon>Actinomycetes</taxon>
        <taxon>Micrococcales</taxon>
        <taxon>Microbacteriaceae</taxon>
        <taxon>Microbacterium</taxon>
    </lineage>
</organism>
<sequence length="79" mass="8535">MRPKDRAPGTAEPPTSHWARHTTATVLMELGVEPKIIGEIIGHGTERVTRGYQHVSSDAARAALESMGARFRLALDAAD</sequence>
<feature type="domain" description="Tyr recombinase" evidence="3">
    <location>
        <begin position="9"/>
        <end position="56"/>
    </location>
</feature>
<dbReference type="Gene3D" id="1.10.443.10">
    <property type="entry name" value="Intergrase catalytic core"/>
    <property type="match status" value="1"/>
</dbReference>
<evidence type="ECO:0000256" key="2">
    <source>
        <dbReference type="SAM" id="MobiDB-lite"/>
    </source>
</evidence>